<gene>
    <name evidence="2" type="ORF">GALMADRAFT_161116</name>
</gene>
<dbReference type="OrthoDB" id="3261349at2759"/>
<dbReference type="HOGENOM" id="CLU_035509_7_2_1"/>
<evidence type="ECO:0000256" key="1">
    <source>
        <dbReference type="SAM" id="Phobius"/>
    </source>
</evidence>
<protein>
    <submittedName>
        <fullName evidence="2">Uncharacterized protein</fullName>
    </submittedName>
</protein>
<evidence type="ECO:0000313" key="2">
    <source>
        <dbReference type="EMBL" id="KDR68181.1"/>
    </source>
</evidence>
<evidence type="ECO:0000313" key="3">
    <source>
        <dbReference type="Proteomes" id="UP000027222"/>
    </source>
</evidence>
<proteinExistence type="predicted"/>
<keyword evidence="1" id="KW-0472">Membrane</keyword>
<dbReference type="EMBL" id="KL142409">
    <property type="protein sequence ID" value="KDR68181.1"/>
    <property type="molecule type" value="Genomic_DNA"/>
</dbReference>
<feature type="transmembrane region" description="Helical" evidence="1">
    <location>
        <begin position="262"/>
        <end position="284"/>
    </location>
</feature>
<keyword evidence="1" id="KW-1133">Transmembrane helix</keyword>
<keyword evidence="1" id="KW-0812">Transmembrane</keyword>
<accession>A0A067SBD7</accession>
<feature type="transmembrane region" description="Helical" evidence="1">
    <location>
        <begin position="238"/>
        <end position="256"/>
    </location>
</feature>
<dbReference type="Proteomes" id="UP000027222">
    <property type="component" value="Unassembled WGS sequence"/>
</dbReference>
<name>A0A067SBD7_GALM3</name>
<feature type="transmembrane region" description="Helical" evidence="1">
    <location>
        <begin position="150"/>
        <end position="167"/>
    </location>
</feature>
<sequence length="322" mass="35145">MDAFDSTPASVHSQAFIYNLASTSSLGASYLVSPLSLKHLTTQTQISDPLLRLYLDASRGADSILAEPAKGLAGVNSILFEPLSLLARAYSDYLAVILGEFRCSSHEDVRLDSCIGLIKFHEYMITTGQLIIGSCLLLRTYALYGRTRRISGVLGVVAIAEIVYVLWKSTAGPSNSLSGSDFEGCLLPLDRQASSDLGSLWISLLCFDVLIFGLTLYKALEGWHAGATSVLKVMLRDGTIYFGVMIIIAISGIIDFKFFPSYLRGVTATYGNVLSTVMVSRLMLNLRDPKLRFIGDSRAEFTTELGFRNNNNSTNANTFELV</sequence>
<reference evidence="3" key="1">
    <citation type="journal article" date="2014" name="Proc. Natl. Acad. Sci. U.S.A.">
        <title>Extensive sampling of basidiomycete genomes demonstrates inadequacy of the white-rot/brown-rot paradigm for wood decay fungi.</title>
        <authorList>
            <person name="Riley R."/>
            <person name="Salamov A.A."/>
            <person name="Brown D.W."/>
            <person name="Nagy L.G."/>
            <person name="Floudas D."/>
            <person name="Held B.W."/>
            <person name="Levasseur A."/>
            <person name="Lombard V."/>
            <person name="Morin E."/>
            <person name="Otillar R."/>
            <person name="Lindquist E.A."/>
            <person name="Sun H."/>
            <person name="LaButti K.M."/>
            <person name="Schmutz J."/>
            <person name="Jabbour D."/>
            <person name="Luo H."/>
            <person name="Baker S.E."/>
            <person name="Pisabarro A.G."/>
            <person name="Walton J.D."/>
            <person name="Blanchette R.A."/>
            <person name="Henrissat B."/>
            <person name="Martin F."/>
            <person name="Cullen D."/>
            <person name="Hibbett D.S."/>
            <person name="Grigoriev I.V."/>
        </authorList>
    </citation>
    <scope>NUCLEOTIDE SEQUENCE [LARGE SCALE GENOMIC DNA]</scope>
    <source>
        <strain evidence="3">CBS 339.88</strain>
    </source>
</reference>
<dbReference type="AlphaFoldDB" id="A0A067SBD7"/>
<organism evidence="2 3">
    <name type="scientific">Galerina marginata (strain CBS 339.88)</name>
    <dbReference type="NCBI Taxonomy" id="685588"/>
    <lineage>
        <taxon>Eukaryota</taxon>
        <taxon>Fungi</taxon>
        <taxon>Dikarya</taxon>
        <taxon>Basidiomycota</taxon>
        <taxon>Agaricomycotina</taxon>
        <taxon>Agaricomycetes</taxon>
        <taxon>Agaricomycetidae</taxon>
        <taxon>Agaricales</taxon>
        <taxon>Agaricineae</taxon>
        <taxon>Strophariaceae</taxon>
        <taxon>Galerina</taxon>
    </lineage>
</organism>
<feature type="transmembrane region" description="Helical" evidence="1">
    <location>
        <begin position="198"/>
        <end position="217"/>
    </location>
</feature>
<keyword evidence="3" id="KW-1185">Reference proteome</keyword>